<sequence>MKKLLSILATSSIVVSAPLSVIACNNNTTNPEEEFDFDAVKNEMISTVGAIFQKNLKNDFDKFYSLYEKNEIFENWMVEDFAEKAEDFNDIKSDAFVDVSNTISSKVINWNNIISEVNSQVVKNINFSQLLINSQNPLKGGFSISTIKVVSKPLVNSVTLQVGIQSSVAFKDKTGEEESEDIKFESLINIFGELDTAKLFDQAKENYFNLINDEINANNFTYKSDKGNLKNSATAIKTDLELKNNINTLIDKVVSDTGGFERAGEVILTTSEADSRDSSVVYTKVEYVKNHINLRNALWGDKEIEDRILDDLGNNDSSFANQPVETKIPDIDNKIEGFQGMAKAMNPFNLEYNYSNVSKATFKDLLEKQGSKFVINPEKDENVIALFKAEISNFKIKFLNTEFELPKVLIGVRQKLNQIANTKELVSQFYSDSWFLLKALFNIDENTTQESNPDLVFYINKPERWNEIPAGTSVLASDYFDDLIDSNPEALAIAKKLELTPILASSTYLTNTSLGSMRITEDGYVHFYSETATNPQNFNVRISYFSSGLANSASKSYFSFGTNIDRLTVDQIMNNAPSGMKFK</sequence>
<evidence type="ECO:0000313" key="2">
    <source>
        <dbReference type="EMBL" id="AHI54319.1"/>
    </source>
</evidence>
<gene>
    <name evidence="2" type="ORF">SSABA_v1c09200</name>
</gene>
<evidence type="ECO:0000256" key="1">
    <source>
        <dbReference type="SAM" id="SignalP"/>
    </source>
</evidence>
<feature type="signal peptide" evidence="1">
    <location>
        <begin position="1"/>
        <end position="23"/>
    </location>
</feature>
<dbReference type="Proteomes" id="UP000019265">
    <property type="component" value="Chromosome"/>
</dbReference>
<name>W6AKS4_9MOLU</name>
<dbReference type="PATRIC" id="fig|1276257.3.peg.936"/>
<dbReference type="OrthoDB" id="390526at2"/>
<feature type="chain" id="PRO_5004875797" description="Lipoprotein" evidence="1">
    <location>
        <begin position="24"/>
        <end position="583"/>
    </location>
</feature>
<proteinExistence type="predicted"/>
<dbReference type="EMBL" id="CP006934">
    <property type="protein sequence ID" value="AHI54319.1"/>
    <property type="molecule type" value="Genomic_DNA"/>
</dbReference>
<keyword evidence="1" id="KW-0732">Signal</keyword>
<accession>W6AKS4</accession>
<reference evidence="2 3" key="1">
    <citation type="journal article" date="2014" name="Genome Biol. Evol.">
        <title>Molecular evolution of the substrate utilization strategies and putative virulence factors in mosquito-associated Spiroplasma species.</title>
        <authorList>
            <person name="Chang T.H."/>
            <person name="Lo W.S."/>
            <person name="Ku C."/>
            <person name="Chen L.L."/>
            <person name="Kuo C.H."/>
        </authorList>
    </citation>
    <scope>NUCLEOTIDE SEQUENCE [LARGE SCALE GENOMIC DNA]</scope>
    <source>
        <strain evidence="2">Ar-1343</strain>
    </source>
</reference>
<organism evidence="2 3">
    <name type="scientific">Spiroplasma sabaudiense Ar-1343</name>
    <dbReference type="NCBI Taxonomy" id="1276257"/>
    <lineage>
        <taxon>Bacteria</taxon>
        <taxon>Bacillati</taxon>
        <taxon>Mycoplasmatota</taxon>
        <taxon>Mollicutes</taxon>
        <taxon>Entomoplasmatales</taxon>
        <taxon>Spiroplasmataceae</taxon>
        <taxon>Spiroplasma</taxon>
    </lineage>
</organism>
<evidence type="ECO:0008006" key="4">
    <source>
        <dbReference type="Google" id="ProtNLM"/>
    </source>
</evidence>
<keyword evidence="3" id="KW-1185">Reference proteome</keyword>
<protein>
    <recommendedName>
        <fullName evidence="4">Lipoprotein</fullName>
    </recommendedName>
</protein>
<dbReference type="AlphaFoldDB" id="W6AKS4"/>
<dbReference type="PROSITE" id="PS51257">
    <property type="entry name" value="PROKAR_LIPOPROTEIN"/>
    <property type="match status" value="1"/>
</dbReference>
<evidence type="ECO:0000313" key="3">
    <source>
        <dbReference type="Proteomes" id="UP000019265"/>
    </source>
</evidence>
<dbReference type="HOGENOM" id="CLU_032639_0_0_14"/>
<dbReference type="RefSeq" id="WP_025251455.1">
    <property type="nucleotide sequence ID" value="NZ_CP006934.1"/>
</dbReference>
<dbReference type="KEGG" id="ssab:SSABA_v1c09200"/>